<keyword evidence="6" id="KW-0067">ATP-binding</keyword>
<dbReference type="EMBL" id="KN838781">
    <property type="protein sequence ID" value="KIJ94714.1"/>
    <property type="molecule type" value="Genomic_DNA"/>
</dbReference>
<evidence type="ECO:0000256" key="6">
    <source>
        <dbReference type="ARBA" id="ARBA00022840"/>
    </source>
</evidence>
<reference evidence="10 11" key="1">
    <citation type="submission" date="2014-04" db="EMBL/GenBank/DDBJ databases">
        <authorList>
            <consortium name="DOE Joint Genome Institute"/>
            <person name="Kuo A."/>
            <person name="Kohler A."/>
            <person name="Nagy L.G."/>
            <person name="Floudas D."/>
            <person name="Copeland A."/>
            <person name="Barry K.W."/>
            <person name="Cichocki N."/>
            <person name="Veneault-Fourrey C."/>
            <person name="LaButti K."/>
            <person name="Lindquist E.A."/>
            <person name="Lipzen A."/>
            <person name="Lundell T."/>
            <person name="Morin E."/>
            <person name="Murat C."/>
            <person name="Sun H."/>
            <person name="Tunlid A."/>
            <person name="Henrissat B."/>
            <person name="Grigoriev I.V."/>
            <person name="Hibbett D.S."/>
            <person name="Martin F."/>
            <person name="Nordberg H.P."/>
            <person name="Cantor M.N."/>
            <person name="Hua S.X."/>
        </authorList>
    </citation>
    <scope>NUCLEOTIDE SEQUENCE [LARGE SCALE GENOMIC DNA]</scope>
    <source>
        <strain evidence="10 11">LaAM-08-1</strain>
    </source>
</reference>
<keyword evidence="5" id="KW-0418">Kinase</keyword>
<evidence type="ECO:0000256" key="3">
    <source>
        <dbReference type="ARBA" id="ARBA00022679"/>
    </source>
</evidence>
<dbReference type="PROSITE" id="PS50011">
    <property type="entry name" value="PROTEIN_KINASE_DOM"/>
    <property type="match status" value="1"/>
</dbReference>
<reference evidence="11" key="2">
    <citation type="submission" date="2015-01" db="EMBL/GenBank/DDBJ databases">
        <title>Evolutionary Origins and Diversification of the Mycorrhizal Mutualists.</title>
        <authorList>
            <consortium name="DOE Joint Genome Institute"/>
            <consortium name="Mycorrhizal Genomics Consortium"/>
            <person name="Kohler A."/>
            <person name="Kuo A."/>
            <person name="Nagy L.G."/>
            <person name="Floudas D."/>
            <person name="Copeland A."/>
            <person name="Barry K.W."/>
            <person name="Cichocki N."/>
            <person name="Veneault-Fourrey C."/>
            <person name="LaButti K."/>
            <person name="Lindquist E.A."/>
            <person name="Lipzen A."/>
            <person name="Lundell T."/>
            <person name="Morin E."/>
            <person name="Murat C."/>
            <person name="Riley R."/>
            <person name="Ohm R."/>
            <person name="Sun H."/>
            <person name="Tunlid A."/>
            <person name="Henrissat B."/>
            <person name="Grigoriev I.V."/>
            <person name="Hibbett D.S."/>
            <person name="Martin F."/>
        </authorList>
    </citation>
    <scope>NUCLEOTIDE SEQUENCE [LARGE SCALE GENOMIC DNA]</scope>
    <source>
        <strain evidence="11">LaAM-08-1</strain>
    </source>
</reference>
<name>A0A0C9WJH7_9AGAR</name>
<evidence type="ECO:0000313" key="11">
    <source>
        <dbReference type="Proteomes" id="UP000054477"/>
    </source>
</evidence>
<evidence type="ECO:0000256" key="7">
    <source>
        <dbReference type="ARBA" id="ARBA00047899"/>
    </source>
</evidence>
<evidence type="ECO:0000256" key="2">
    <source>
        <dbReference type="ARBA" id="ARBA00022527"/>
    </source>
</evidence>
<evidence type="ECO:0000259" key="9">
    <source>
        <dbReference type="PROSITE" id="PS50011"/>
    </source>
</evidence>
<sequence length="84" mass="9432">MEYMGTTVKDVSDLSMDQRHQLLEELCLIHERGIVHGDLRAANIVLKNGSPHFIDFSHGHEHQCTGRAKCAELIMACQFLSLSP</sequence>
<keyword evidence="3" id="KW-0808">Transferase</keyword>
<keyword evidence="2" id="KW-0723">Serine/threonine-protein kinase</keyword>
<dbReference type="InterPro" id="IPR011009">
    <property type="entry name" value="Kinase-like_dom_sf"/>
</dbReference>
<dbReference type="PROSITE" id="PS00109">
    <property type="entry name" value="PROTEIN_KINASE_TYR"/>
    <property type="match status" value="1"/>
</dbReference>
<dbReference type="Pfam" id="PF01163">
    <property type="entry name" value="RIO1"/>
    <property type="match status" value="1"/>
</dbReference>
<feature type="domain" description="Protein kinase" evidence="9">
    <location>
        <begin position="1"/>
        <end position="84"/>
    </location>
</feature>
<dbReference type="OrthoDB" id="2523927at2759"/>
<comment type="catalytic activity">
    <reaction evidence="8">
        <text>L-seryl-[protein] + ATP = O-phospho-L-seryl-[protein] + ADP + H(+)</text>
        <dbReference type="Rhea" id="RHEA:17989"/>
        <dbReference type="Rhea" id="RHEA-COMP:9863"/>
        <dbReference type="Rhea" id="RHEA-COMP:11604"/>
        <dbReference type="ChEBI" id="CHEBI:15378"/>
        <dbReference type="ChEBI" id="CHEBI:29999"/>
        <dbReference type="ChEBI" id="CHEBI:30616"/>
        <dbReference type="ChEBI" id="CHEBI:83421"/>
        <dbReference type="ChEBI" id="CHEBI:456216"/>
        <dbReference type="EC" id="2.7.11.1"/>
    </reaction>
</comment>
<dbReference type="Proteomes" id="UP000054477">
    <property type="component" value="Unassembled WGS sequence"/>
</dbReference>
<dbReference type="EC" id="2.7.11.1" evidence="1"/>
<keyword evidence="11" id="KW-1185">Reference proteome</keyword>
<dbReference type="GO" id="GO:0004674">
    <property type="term" value="F:protein serine/threonine kinase activity"/>
    <property type="evidence" value="ECO:0007669"/>
    <property type="project" value="UniProtKB-KW"/>
</dbReference>
<dbReference type="Gene3D" id="1.10.510.10">
    <property type="entry name" value="Transferase(Phosphotransferase) domain 1"/>
    <property type="match status" value="1"/>
</dbReference>
<dbReference type="InterPro" id="IPR000719">
    <property type="entry name" value="Prot_kinase_dom"/>
</dbReference>
<evidence type="ECO:0000313" key="10">
    <source>
        <dbReference type="EMBL" id="KIJ94714.1"/>
    </source>
</evidence>
<dbReference type="GO" id="GO:0005524">
    <property type="term" value="F:ATP binding"/>
    <property type="evidence" value="ECO:0007669"/>
    <property type="project" value="UniProtKB-KW"/>
</dbReference>
<dbReference type="SUPFAM" id="SSF56112">
    <property type="entry name" value="Protein kinase-like (PK-like)"/>
    <property type="match status" value="1"/>
</dbReference>
<protein>
    <recommendedName>
        <fullName evidence="1">non-specific serine/threonine protein kinase</fullName>
        <ecNumber evidence="1">2.7.11.1</ecNumber>
    </recommendedName>
</protein>
<gene>
    <name evidence="10" type="ORF">K443DRAFT_683555</name>
</gene>
<dbReference type="HOGENOM" id="CLU_2527803_0_0_1"/>
<dbReference type="InterPro" id="IPR008266">
    <property type="entry name" value="Tyr_kinase_AS"/>
</dbReference>
<dbReference type="InterPro" id="IPR018934">
    <property type="entry name" value="RIO_dom"/>
</dbReference>
<accession>A0A0C9WJH7</accession>
<evidence type="ECO:0000256" key="1">
    <source>
        <dbReference type="ARBA" id="ARBA00012513"/>
    </source>
</evidence>
<evidence type="ECO:0000256" key="5">
    <source>
        <dbReference type="ARBA" id="ARBA00022777"/>
    </source>
</evidence>
<dbReference type="AlphaFoldDB" id="A0A0C9WJH7"/>
<evidence type="ECO:0000256" key="4">
    <source>
        <dbReference type="ARBA" id="ARBA00022741"/>
    </source>
</evidence>
<comment type="catalytic activity">
    <reaction evidence="7">
        <text>L-threonyl-[protein] + ATP = O-phospho-L-threonyl-[protein] + ADP + H(+)</text>
        <dbReference type="Rhea" id="RHEA:46608"/>
        <dbReference type="Rhea" id="RHEA-COMP:11060"/>
        <dbReference type="Rhea" id="RHEA-COMP:11605"/>
        <dbReference type="ChEBI" id="CHEBI:15378"/>
        <dbReference type="ChEBI" id="CHEBI:30013"/>
        <dbReference type="ChEBI" id="CHEBI:30616"/>
        <dbReference type="ChEBI" id="CHEBI:61977"/>
        <dbReference type="ChEBI" id="CHEBI:456216"/>
        <dbReference type="EC" id="2.7.11.1"/>
    </reaction>
</comment>
<evidence type="ECO:0000256" key="8">
    <source>
        <dbReference type="ARBA" id="ARBA00048679"/>
    </source>
</evidence>
<keyword evidence="4" id="KW-0547">Nucleotide-binding</keyword>
<organism evidence="10 11">
    <name type="scientific">Laccaria amethystina LaAM-08-1</name>
    <dbReference type="NCBI Taxonomy" id="1095629"/>
    <lineage>
        <taxon>Eukaryota</taxon>
        <taxon>Fungi</taxon>
        <taxon>Dikarya</taxon>
        <taxon>Basidiomycota</taxon>
        <taxon>Agaricomycotina</taxon>
        <taxon>Agaricomycetes</taxon>
        <taxon>Agaricomycetidae</taxon>
        <taxon>Agaricales</taxon>
        <taxon>Agaricineae</taxon>
        <taxon>Hydnangiaceae</taxon>
        <taxon>Laccaria</taxon>
    </lineage>
</organism>
<proteinExistence type="predicted"/>